<proteinExistence type="predicted"/>
<feature type="region of interest" description="Disordered" evidence="1">
    <location>
        <begin position="89"/>
        <end position="131"/>
    </location>
</feature>
<dbReference type="Proteomes" id="UP000738349">
    <property type="component" value="Unassembled WGS sequence"/>
</dbReference>
<accession>A0A9P9DRY2</accession>
<sequence>MPISPEMIALQRIQSLTVDPESPSTVFDDPDGVHSAESTTLNANETGVPDVVIGSPRSAPHSAIDAPTPARESPAPCLAHLDLDEAFYQGDNVPASGTPICHDPETPHRSPKRRLSQDSSEGQDLGLFEVTKPGPVASDAIRTATPISSSPSVPDSATSARTSQLLIIAPLETVEAPDNSGDVLLSVIPSHCSSIPGTRDASPERQLSLGTPQGHGLETNRCGTSDTEAKAFEVTSGSSPTRMTPSPSLGPVTRRRSRRKVAHRLMPYDNGDDSDADSASQGSAEDLDHMNLLRDEDYHPSLAADKRGQDGAISDEDEQCPHKRRKVPRPSASLMRHEATRAERSRRGRASFRSTAQSAKGEKRSKASGIPTPASSQTTSTETELGAVLAKFEEWPLENVSLKRIIEHGRTTF</sequence>
<gene>
    <name evidence="2" type="ORF">EDB81DRAFT_811071</name>
</gene>
<dbReference type="AlphaFoldDB" id="A0A9P9DRY2"/>
<keyword evidence="3" id="KW-1185">Reference proteome</keyword>
<name>A0A9P9DRY2_9HYPO</name>
<protein>
    <submittedName>
        <fullName evidence="2">Uncharacterized protein</fullName>
    </submittedName>
</protein>
<feature type="region of interest" description="Disordered" evidence="1">
    <location>
        <begin position="195"/>
        <end position="283"/>
    </location>
</feature>
<dbReference type="OrthoDB" id="5153959at2759"/>
<evidence type="ECO:0000313" key="2">
    <source>
        <dbReference type="EMBL" id="KAH7124600.1"/>
    </source>
</evidence>
<comment type="caution">
    <text evidence="2">The sequence shown here is derived from an EMBL/GenBank/DDBJ whole genome shotgun (WGS) entry which is preliminary data.</text>
</comment>
<feature type="compositionally biased region" description="Polar residues" evidence="1">
    <location>
        <begin position="235"/>
        <end position="247"/>
    </location>
</feature>
<evidence type="ECO:0000313" key="3">
    <source>
        <dbReference type="Proteomes" id="UP000738349"/>
    </source>
</evidence>
<feature type="compositionally biased region" description="Polar residues" evidence="1">
    <location>
        <begin position="36"/>
        <end position="45"/>
    </location>
</feature>
<reference evidence="2" key="1">
    <citation type="journal article" date="2021" name="Nat. Commun.">
        <title>Genetic determinants of endophytism in the Arabidopsis root mycobiome.</title>
        <authorList>
            <person name="Mesny F."/>
            <person name="Miyauchi S."/>
            <person name="Thiergart T."/>
            <person name="Pickel B."/>
            <person name="Atanasova L."/>
            <person name="Karlsson M."/>
            <person name="Huettel B."/>
            <person name="Barry K.W."/>
            <person name="Haridas S."/>
            <person name="Chen C."/>
            <person name="Bauer D."/>
            <person name="Andreopoulos W."/>
            <person name="Pangilinan J."/>
            <person name="LaButti K."/>
            <person name="Riley R."/>
            <person name="Lipzen A."/>
            <person name="Clum A."/>
            <person name="Drula E."/>
            <person name="Henrissat B."/>
            <person name="Kohler A."/>
            <person name="Grigoriev I.V."/>
            <person name="Martin F.M."/>
            <person name="Hacquard S."/>
        </authorList>
    </citation>
    <scope>NUCLEOTIDE SEQUENCE</scope>
    <source>
        <strain evidence="2">MPI-CAGE-AT-0147</strain>
    </source>
</reference>
<feature type="compositionally biased region" description="Basic and acidic residues" evidence="1">
    <location>
        <begin position="335"/>
        <end position="345"/>
    </location>
</feature>
<organism evidence="2 3">
    <name type="scientific">Dactylonectria macrodidyma</name>
    <dbReference type="NCBI Taxonomy" id="307937"/>
    <lineage>
        <taxon>Eukaryota</taxon>
        <taxon>Fungi</taxon>
        <taxon>Dikarya</taxon>
        <taxon>Ascomycota</taxon>
        <taxon>Pezizomycotina</taxon>
        <taxon>Sordariomycetes</taxon>
        <taxon>Hypocreomycetidae</taxon>
        <taxon>Hypocreales</taxon>
        <taxon>Nectriaceae</taxon>
        <taxon>Dactylonectria</taxon>
    </lineage>
</organism>
<feature type="compositionally biased region" description="Basic residues" evidence="1">
    <location>
        <begin position="253"/>
        <end position="263"/>
    </location>
</feature>
<feature type="region of interest" description="Disordered" evidence="1">
    <location>
        <begin position="302"/>
        <end position="383"/>
    </location>
</feature>
<dbReference type="EMBL" id="JAGMUV010000021">
    <property type="protein sequence ID" value="KAH7124600.1"/>
    <property type="molecule type" value="Genomic_DNA"/>
</dbReference>
<feature type="compositionally biased region" description="Polar residues" evidence="1">
    <location>
        <begin position="373"/>
        <end position="383"/>
    </location>
</feature>
<feature type="region of interest" description="Disordered" evidence="1">
    <location>
        <begin position="20"/>
        <end position="75"/>
    </location>
</feature>
<evidence type="ECO:0000256" key="1">
    <source>
        <dbReference type="SAM" id="MobiDB-lite"/>
    </source>
</evidence>